<proteinExistence type="inferred from homology"/>
<evidence type="ECO:0000313" key="8">
    <source>
        <dbReference type="Proteomes" id="UP001157733"/>
    </source>
</evidence>
<dbReference type="GO" id="GO:0032259">
    <property type="term" value="P:methylation"/>
    <property type="evidence" value="ECO:0007669"/>
    <property type="project" value="UniProtKB-KW"/>
</dbReference>
<keyword evidence="4" id="KW-0949">S-adenosyl-L-methionine</keyword>
<dbReference type="PRINTS" id="PR00507">
    <property type="entry name" value="N12N6MTFRASE"/>
</dbReference>
<dbReference type="InterPro" id="IPR003356">
    <property type="entry name" value="DNA_methylase_A-5"/>
</dbReference>
<keyword evidence="8" id="KW-1185">Reference proteome</keyword>
<dbReference type="PANTHER" id="PTHR33841:SF5">
    <property type="entry name" value="DNA METHYLASE (MODIFICATION METHYLASE) (METHYLTRANSFERASE)-RELATED"/>
    <property type="match status" value="1"/>
</dbReference>
<evidence type="ECO:0000313" key="7">
    <source>
        <dbReference type="EMBL" id="CAI2717512.1"/>
    </source>
</evidence>
<dbReference type="EC" id="2.1.1.72" evidence="7"/>
<dbReference type="GO" id="GO:0009007">
    <property type="term" value="F:site-specific DNA-methyltransferase (adenine-specific) activity"/>
    <property type="evidence" value="ECO:0007669"/>
    <property type="project" value="UniProtKB-EC"/>
</dbReference>
<dbReference type="RefSeq" id="WP_282010449.1">
    <property type="nucleotide sequence ID" value="NZ_OX336137.1"/>
</dbReference>
<protein>
    <submittedName>
        <fullName evidence="7">Site-specific DNA-methyltransferase (Adenine-specific)</fullName>
        <ecNumber evidence="7">2.1.1.72</ecNumber>
    </submittedName>
</protein>
<dbReference type="EMBL" id="OX336137">
    <property type="protein sequence ID" value="CAI2717512.1"/>
    <property type="molecule type" value="Genomic_DNA"/>
</dbReference>
<dbReference type="InterPro" id="IPR029063">
    <property type="entry name" value="SAM-dependent_MTases_sf"/>
</dbReference>
<keyword evidence="5" id="KW-0680">Restriction system</keyword>
<dbReference type="Proteomes" id="UP001157733">
    <property type="component" value="Chromosome"/>
</dbReference>
<dbReference type="PROSITE" id="PS00092">
    <property type="entry name" value="N6_MTASE"/>
    <property type="match status" value="1"/>
</dbReference>
<evidence type="ECO:0000256" key="3">
    <source>
        <dbReference type="ARBA" id="ARBA00022679"/>
    </source>
</evidence>
<organism evidence="7 8">
    <name type="scientific">Nitrospina watsonii</name>
    <dbReference type="NCBI Taxonomy" id="1323948"/>
    <lineage>
        <taxon>Bacteria</taxon>
        <taxon>Pseudomonadati</taxon>
        <taxon>Nitrospinota/Tectimicrobiota group</taxon>
        <taxon>Nitrospinota</taxon>
        <taxon>Nitrospinia</taxon>
        <taxon>Nitrospinales</taxon>
        <taxon>Nitrospinaceae</taxon>
        <taxon>Nitrospina</taxon>
    </lineage>
</organism>
<name>A0ABN8VUH8_9BACT</name>
<accession>A0ABN8VUH8</accession>
<feature type="domain" description="DNA methylase adenine-specific" evidence="6">
    <location>
        <begin position="301"/>
        <end position="572"/>
    </location>
</feature>
<reference evidence="7 8" key="1">
    <citation type="submission" date="2022-09" db="EMBL/GenBank/DDBJ databases">
        <authorList>
            <person name="Kop L."/>
        </authorList>
    </citation>
    <scope>NUCLEOTIDE SEQUENCE [LARGE SCALE GENOMIC DNA]</scope>
    <source>
        <strain evidence="7 8">347</strain>
    </source>
</reference>
<gene>
    <name evidence="7" type="ORF">NSPWAT_0653</name>
</gene>
<keyword evidence="3 7" id="KW-0808">Transferase</keyword>
<comment type="similarity">
    <text evidence="1">Belongs to the N(4)/N(6)-methyltransferase family.</text>
</comment>
<sequence length="1038" mass="117868">MTTVQSRPLDEIWKTRLDLASRREPELYESIDVVRNSSHASAIRATLKDLGASAVFCVQGVPTIVILSVDEYERDTIINLHAALWNQGLASLLLVMADDTVRAFSLSRTPYYNPGDEFERRCLVETLHATADALALKNIIYGAESGRFWEEYAEFFKPKERVDQVLLENLTRSHELLYDANLSSDAAQALLIQTMFIAYLEDRQIIGEDYFKAASDNRNECFSSLLQSGKVQALNELFASLREDFNGDLFVAPCSFESSAKPPRLNRDHLNILARFRVGQEEMGAGQLRFWGYNFKHIPIELISAVYDRFLGEREAERRNHGAYYTPMFLADTVVSQVWDVLPSTTKGKGDFLDPACGSGVFLVRSFQRLCEHWREKHNSQTIRWDSLKNILLRLHGWDLNGSAVRVAVFSLYIALLEQVSPPDIRSLIRRGKVLPELWGRTLKCQDFFTVDPGVSLVDVVIGNPPWMSRRGPSRPSTKWCALRNLPMPGKEDAWAFTWKSIHHLRSDGIIAFLLPAMGFLHNHADKSVEARNTLISTTRIKRIVNFADLRFQLFEGAVRPAALVIFSKADAEHLAYRFEYWAPKADLNLKVKRLITLSRADKSFITSKVATNDPLIFKRRLWMNEPEGKLFNYLSGFSRLGKLVSIYKDIARRGDINDQWVIGDGFKQAVPKRISDPSYDKTRSDHVGLLPHITIEQLPPLALNAGDLESASKWHTRMVHRKGIQEAYLGTRILIPRGVQIRKGRLRACFSKEDFTFSSIIQGLTVPAGQEQKGKLLTALLNSRTIFWFAFHGTASLGSDRPEIQKSELMHVPFPTPEEMPEPKRARKAEKALVKIIERVASKTAPFTLEGEPDSVFTTIDELSYEYFCLSNEEIALIEDSVRYILPAVQPHQGSFSEIWKTPTTDERGVYAQTLVRALGNWFGNDQVVNVCLEAHNNDLAILRLTLCPKNKETPYTERGEPAVRDLLARLFSHIHQPLPGNFQLMPDFRIFQGNALYLVKPMQRRFWLRSSALADAHNVVLDLQDYAGSAKKQDIA</sequence>
<dbReference type="InterPro" id="IPR002052">
    <property type="entry name" value="DNA_methylase_N6_adenine_CS"/>
</dbReference>
<dbReference type="Pfam" id="PF02384">
    <property type="entry name" value="N6_Mtase"/>
    <property type="match status" value="1"/>
</dbReference>
<dbReference type="Gene3D" id="3.40.50.150">
    <property type="entry name" value="Vaccinia Virus protein VP39"/>
    <property type="match status" value="1"/>
</dbReference>
<dbReference type="InterPro" id="IPR050953">
    <property type="entry name" value="N4_N6_ade-DNA_methylase"/>
</dbReference>
<evidence type="ECO:0000256" key="4">
    <source>
        <dbReference type="ARBA" id="ARBA00022691"/>
    </source>
</evidence>
<evidence type="ECO:0000259" key="6">
    <source>
        <dbReference type="Pfam" id="PF02384"/>
    </source>
</evidence>
<evidence type="ECO:0000256" key="1">
    <source>
        <dbReference type="ARBA" id="ARBA00006594"/>
    </source>
</evidence>
<dbReference type="PANTHER" id="PTHR33841">
    <property type="entry name" value="DNA METHYLTRANSFERASE YEEA-RELATED"/>
    <property type="match status" value="1"/>
</dbReference>
<evidence type="ECO:0000256" key="5">
    <source>
        <dbReference type="ARBA" id="ARBA00022747"/>
    </source>
</evidence>
<evidence type="ECO:0000256" key="2">
    <source>
        <dbReference type="ARBA" id="ARBA00022603"/>
    </source>
</evidence>
<dbReference type="SUPFAM" id="SSF53335">
    <property type="entry name" value="S-adenosyl-L-methionine-dependent methyltransferases"/>
    <property type="match status" value="1"/>
</dbReference>
<keyword evidence="2 7" id="KW-0489">Methyltransferase</keyword>